<organism evidence="2 3">
    <name type="scientific">Stenomitos frigidus ULC18</name>
    <dbReference type="NCBI Taxonomy" id="2107698"/>
    <lineage>
        <taxon>Bacteria</taxon>
        <taxon>Bacillati</taxon>
        <taxon>Cyanobacteriota</taxon>
        <taxon>Cyanophyceae</taxon>
        <taxon>Leptolyngbyales</taxon>
        <taxon>Leptolyngbyaceae</taxon>
        <taxon>Stenomitos</taxon>
    </lineage>
</organism>
<dbReference type="InterPro" id="IPR045864">
    <property type="entry name" value="aa-tRNA-synth_II/BPL/LPL"/>
</dbReference>
<dbReference type="AlphaFoldDB" id="A0A2T1E1A9"/>
<dbReference type="Gene3D" id="3.30.930.10">
    <property type="entry name" value="Bira Bifunctional Protein, Domain 2"/>
    <property type="match status" value="1"/>
</dbReference>
<dbReference type="InterPro" id="IPR050664">
    <property type="entry name" value="Octanoyltrans_LipM/LipL"/>
</dbReference>
<dbReference type="CDD" id="cd16443">
    <property type="entry name" value="LplA"/>
    <property type="match status" value="1"/>
</dbReference>
<comment type="caution">
    <text evidence="2">The sequence shown here is derived from an EMBL/GenBank/DDBJ whole genome shotgun (WGS) entry which is preliminary data.</text>
</comment>
<evidence type="ECO:0000313" key="3">
    <source>
        <dbReference type="Proteomes" id="UP000239576"/>
    </source>
</evidence>
<dbReference type="GO" id="GO:0016874">
    <property type="term" value="F:ligase activity"/>
    <property type="evidence" value="ECO:0007669"/>
    <property type="project" value="UniProtKB-KW"/>
</dbReference>
<dbReference type="Pfam" id="PF21948">
    <property type="entry name" value="LplA-B_cat"/>
    <property type="match status" value="1"/>
</dbReference>
<dbReference type="Proteomes" id="UP000239576">
    <property type="component" value="Unassembled WGS sequence"/>
</dbReference>
<reference evidence="3" key="1">
    <citation type="submission" date="2018-02" db="EMBL/GenBank/DDBJ databases">
        <authorList>
            <person name="Moore K."/>
            <person name="Momper L."/>
        </authorList>
    </citation>
    <scope>NUCLEOTIDE SEQUENCE [LARGE SCALE GENOMIC DNA]</scope>
    <source>
        <strain evidence="3">ULC18</strain>
    </source>
</reference>
<dbReference type="OrthoDB" id="9774653at2"/>
<reference evidence="2 3" key="2">
    <citation type="submission" date="2018-03" db="EMBL/GenBank/DDBJ databases">
        <title>The ancient ancestry and fast evolution of plastids.</title>
        <authorList>
            <person name="Moore K.R."/>
            <person name="Magnabosco C."/>
            <person name="Momper L."/>
            <person name="Gold D.A."/>
            <person name="Bosak T."/>
            <person name="Fournier G.P."/>
        </authorList>
    </citation>
    <scope>NUCLEOTIDE SEQUENCE [LARGE SCALE GENOMIC DNA]</scope>
    <source>
        <strain evidence="2 3">ULC18</strain>
    </source>
</reference>
<evidence type="ECO:0000313" key="2">
    <source>
        <dbReference type="EMBL" id="PSB26500.1"/>
    </source>
</evidence>
<name>A0A2T1E1A9_9CYAN</name>
<dbReference type="EMBL" id="PVWK01000105">
    <property type="protein sequence ID" value="PSB26500.1"/>
    <property type="molecule type" value="Genomic_DNA"/>
</dbReference>
<keyword evidence="2" id="KW-0436">Ligase</keyword>
<dbReference type="RefSeq" id="WP_106257991.1">
    <property type="nucleotide sequence ID" value="NZ_CAWNSW010000039.1"/>
</dbReference>
<protein>
    <submittedName>
        <fullName evidence="2">Biotin--protein ligase</fullName>
    </submittedName>
</protein>
<dbReference type="PANTHER" id="PTHR43679">
    <property type="entry name" value="OCTANOYLTRANSFERASE LIPM-RELATED"/>
    <property type="match status" value="1"/>
</dbReference>
<dbReference type="InterPro" id="IPR004143">
    <property type="entry name" value="BPL_LPL_catalytic"/>
</dbReference>
<dbReference type="PROSITE" id="PS51733">
    <property type="entry name" value="BPL_LPL_CATALYTIC"/>
    <property type="match status" value="1"/>
</dbReference>
<gene>
    <name evidence="2" type="ORF">C7B82_19725</name>
</gene>
<evidence type="ECO:0000259" key="1">
    <source>
        <dbReference type="PROSITE" id="PS51733"/>
    </source>
</evidence>
<proteinExistence type="predicted"/>
<sequence>MQTWRLIPLLDAPGHVQMALDSWLLTQHLQGKQPATLRFYTWKPAAISLGYHQHHWAKHWQQVTWQGAPLALVRRPTGGRAVLHQGDLTYSVVTSGLPTNRLQAYKTLCEFLVRGWRSLGVELQYGQVERGYLRNPNCFGTATGADLVLADGSKLIGSAQLRQGSGALQHGSMPLFADSALFQQVFGVLPQRPSLPLALTPEALVETVMQALIAAAGECFAADLHVQPLSDEEWEAVLTHAWEEGKGNRKGE</sequence>
<dbReference type="PANTHER" id="PTHR43679:SF2">
    <property type="entry name" value="OCTANOYL-[GCVH]:PROTEIN N-OCTANOYLTRANSFERASE"/>
    <property type="match status" value="1"/>
</dbReference>
<keyword evidence="3" id="KW-1185">Reference proteome</keyword>
<feature type="domain" description="BPL/LPL catalytic" evidence="1">
    <location>
        <begin position="31"/>
        <end position="224"/>
    </location>
</feature>
<dbReference type="SUPFAM" id="SSF55681">
    <property type="entry name" value="Class II aaRS and biotin synthetases"/>
    <property type="match status" value="1"/>
</dbReference>
<accession>A0A2T1E1A9</accession>